<accession>A0A0F9VS60</accession>
<gene>
    <name evidence="2" type="ORF">LCGC14_0371380</name>
</gene>
<evidence type="ECO:0000256" key="1">
    <source>
        <dbReference type="SAM" id="MobiDB-lite"/>
    </source>
</evidence>
<name>A0A0F9VS60_9ZZZZ</name>
<dbReference type="EMBL" id="LAZR01000297">
    <property type="protein sequence ID" value="KKN76286.1"/>
    <property type="molecule type" value="Genomic_DNA"/>
</dbReference>
<proteinExistence type="predicted"/>
<dbReference type="AlphaFoldDB" id="A0A0F9VS60"/>
<comment type="caution">
    <text evidence="2">The sequence shown here is derived from an EMBL/GenBank/DDBJ whole genome shotgun (WGS) entry which is preliminary data.</text>
</comment>
<reference evidence="2" key="1">
    <citation type="journal article" date="2015" name="Nature">
        <title>Complex archaea that bridge the gap between prokaryotes and eukaryotes.</title>
        <authorList>
            <person name="Spang A."/>
            <person name="Saw J.H."/>
            <person name="Jorgensen S.L."/>
            <person name="Zaremba-Niedzwiedzka K."/>
            <person name="Martijn J."/>
            <person name="Lind A.E."/>
            <person name="van Eijk R."/>
            <person name="Schleper C."/>
            <person name="Guy L."/>
            <person name="Ettema T.J."/>
        </authorList>
    </citation>
    <scope>NUCLEOTIDE SEQUENCE</scope>
</reference>
<sequence>MVDYTGSETVLLNAALGLYKRTISPDIPIDRTNKDVIIAALDNAHAGGKIVGNVITQHELMWSILSKNGVETESNEHRQIRLKKERLAKIRKINVGELQSNVEAKKADLKKAQDVVKAEEQRLKDAVKREKLVSKKEETAIKAQAEAEAKAKDAETQMEEMKKKMAAMEAQLKNGSAKKTESIIVKEPPKEIKEPETPTEEKTIDELIETLK</sequence>
<feature type="compositionally biased region" description="Basic and acidic residues" evidence="1">
    <location>
        <begin position="144"/>
        <end position="163"/>
    </location>
</feature>
<evidence type="ECO:0000313" key="2">
    <source>
        <dbReference type="EMBL" id="KKN76286.1"/>
    </source>
</evidence>
<organism evidence="2">
    <name type="scientific">marine sediment metagenome</name>
    <dbReference type="NCBI Taxonomy" id="412755"/>
    <lineage>
        <taxon>unclassified sequences</taxon>
        <taxon>metagenomes</taxon>
        <taxon>ecological metagenomes</taxon>
    </lineage>
</organism>
<feature type="region of interest" description="Disordered" evidence="1">
    <location>
        <begin position="144"/>
        <end position="212"/>
    </location>
</feature>
<protein>
    <submittedName>
        <fullName evidence="2">Uncharacterized protein</fullName>
    </submittedName>
</protein>
<feature type="compositionally biased region" description="Basic and acidic residues" evidence="1">
    <location>
        <begin position="187"/>
        <end position="212"/>
    </location>
</feature>